<evidence type="ECO:0000313" key="6">
    <source>
        <dbReference type="EMBL" id="GIU43608.1"/>
    </source>
</evidence>
<keyword evidence="3" id="KW-0378">Hydrolase</keyword>
<dbReference type="PROSITE" id="PS50830">
    <property type="entry name" value="TNASE_3"/>
    <property type="match status" value="1"/>
</dbReference>
<organism evidence="6 7">
    <name type="scientific">Shewanella algidipiscicola</name>
    <dbReference type="NCBI Taxonomy" id="614070"/>
    <lineage>
        <taxon>Bacteria</taxon>
        <taxon>Pseudomonadati</taxon>
        <taxon>Pseudomonadota</taxon>
        <taxon>Gammaproteobacteria</taxon>
        <taxon>Alteromonadales</taxon>
        <taxon>Shewanellaceae</taxon>
        <taxon>Shewanella</taxon>
    </lineage>
</organism>
<dbReference type="EMBL" id="BPFB01000006">
    <property type="protein sequence ID" value="GIU43608.1"/>
    <property type="molecule type" value="Genomic_DNA"/>
</dbReference>
<dbReference type="RefSeq" id="WP_110455687.1">
    <property type="nucleotide sequence ID" value="NZ_BPFB01000006.1"/>
</dbReference>
<dbReference type="Pfam" id="PF00565">
    <property type="entry name" value="SNase"/>
    <property type="match status" value="1"/>
</dbReference>
<evidence type="ECO:0000256" key="3">
    <source>
        <dbReference type="ARBA" id="ARBA00022801"/>
    </source>
</evidence>
<feature type="signal peptide" evidence="4">
    <location>
        <begin position="1"/>
        <end position="21"/>
    </location>
</feature>
<sequence>MSRYSRYVLTLFGLLPCYCFAAQPSVCVPTHFDETVTLSYVIDGDTLVLSDDRRVRLIGVDAPEIDSQYPELSEPFANQARQFVQQQLQAGQTLQLAFDRKRLDPHGRTLAYVFTQAGEHLQELLLNHGYAKSRVYHNDYFWQCFEALERRSRATKQGLWSHLSYQPKRVDQLNRDDLNRWREVEGTVTGFERKGQYLWIIIDEKFYVGILRAESGKFNNILTLDLLQSRVIVRGELYYSYKKWQMISYHPSQISLQNEP</sequence>
<keyword evidence="1" id="KW-0540">Nuclease</keyword>
<keyword evidence="4" id="KW-0732">Signal</keyword>
<evidence type="ECO:0000256" key="1">
    <source>
        <dbReference type="ARBA" id="ARBA00022722"/>
    </source>
</evidence>
<dbReference type="Gene3D" id="2.40.50.90">
    <property type="match status" value="1"/>
</dbReference>
<comment type="caution">
    <text evidence="6">The sequence shown here is derived from an EMBL/GenBank/DDBJ whole genome shotgun (WGS) entry which is preliminary data.</text>
</comment>
<evidence type="ECO:0000259" key="5">
    <source>
        <dbReference type="PROSITE" id="PS50830"/>
    </source>
</evidence>
<dbReference type="InterPro" id="IPR035437">
    <property type="entry name" value="SNase_OB-fold_sf"/>
</dbReference>
<gene>
    <name evidence="6" type="ORF">TUM4630_07310</name>
</gene>
<protein>
    <submittedName>
        <fullName evidence="6">Nuclease</fullName>
    </submittedName>
</protein>
<dbReference type="PANTHER" id="PTHR12302:SF3">
    <property type="entry name" value="SERINE_THREONINE-PROTEIN KINASE 31"/>
    <property type="match status" value="1"/>
</dbReference>
<evidence type="ECO:0000313" key="7">
    <source>
        <dbReference type="Proteomes" id="UP000761574"/>
    </source>
</evidence>
<accession>A0ABQ4P7Y8</accession>
<dbReference type="InterPro" id="IPR016071">
    <property type="entry name" value="Staphylococal_nuclease_OB-fold"/>
</dbReference>
<feature type="chain" id="PRO_5047087059" evidence="4">
    <location>
        <begin position="22"/>
        <end position="260"/>
    </location>
</feature>
<evidence type="ECO:0000256" key="2">
    <source>
        <dbReference type="ARBA" id="ARBA00022759"/>
    </source>
</evidence>
<keyword evidence="2" id="KW-0255">Endonuclease</keyword>
<dbReference type="SUPFAM" id="SSF50199">
    <property type="entry name" value="Staphylococcal nuclease"/>
    <property type="match status" value="1"/>
</dbReference>
<dbReference type="PANTHER" id="PTHR12302">
    <property type="entry name" value="EBNA2 BINDING PROTEIN P100"/>
    <property type="match status" value="1"/>
</dbReference>
<dbReference type="SMART" id="SM00318">
    <property type="entry name" value="SNc"/>
    <property type="match status" value="1"/>
</dbReference>
<evidence type="ECO:0000256" key="4">
    <source>
        <dbReference type="SAM" id="SignalP"/>
    </source>
</evidence>
<proteinExistence type="predicted"/>
<feature type="domain" description="TNase-like" evidence="5">
    <location>
        <begin position="32"/>
        <end position="162"/>
    </location>
</feature>
<dbReference type="Proteomes" id="UP000761574">
    <property type="component" value="Unassembled WGS sequence"/>
</dbReference>
<name>A0ABQ4P7Y8_9GAMM</name>
<reference evidence="6 7" key="1">
    <citation type="submission" date="2021-05" db="EMBL/GenBank/DDBJ databases">
        <title>Molecular characterization for Shewanella algae harboring chromosomal blaOXA-55-like strains isolated from clinical and environment sample.</title>
        <authorList>
            <person name="Ohama Y."/>
            <person name="Aoki K."/>
            <person name="Harada S."/>
            <person name="Moriya K."/>
            <person name="Ishii Y."/>
            <person name="Tateda K."/>
        </authorList>
    </citation>
    <scope>NUCLEOTIDE SEQUENCE [LARGE SCALE GENOMIC DNA]</scope>
    <source>
        <strain evidence="6 7">LMG 23746</strain>
    </source>
</reference>
<keyword evidence="7" id="KW-1185">Reference proteome</keyword>